<comment type="subcellular location">
    <subcellularLocation>
        <location evidence="2">Cell junction</location>
        <location evidence="2">Tight junction</location>
    </subcellularLocation>
    <subcellularLocation>
        <location evidence="1">Cell membrane</location>
        <topology evidence="1">Single-pass type I membrane protein</topology>
    </subcellularLocation>
</comment>
<evidence type="ECO:0000256" key="17">
    <source>
        <dbReference type="ARBA" id="ARBA00030590"/>
    </source>
</evidence>
<dbReference type="InterPro" id="IPR007110">
    <property type="entry name" value="Ig-like_dom"/>
</dbReference>
<evidence type="ECO:0000256" key="20">
    <source>
        <dbReference type="SAM" id="SignalP"/>
    </source>
</evidence>
<feature type="transmembrane region" description="Helical" evidence="19">
    <location>
        <begin position="229"/>
        <end position="251"/>
    </location>
</feature>
<dbReference type="SMART" id="SM00408">
    <property type="entry name" value="IGc2"/>
    <property type="match status" value="2"/>
</dbReference>
<keyword evidence="22" id="KW-1185">Reference proteome</keyword>
<dbReference type="Proteomes" id="UP001652642">
    <property type="component" value="Chromosome 15"/>
</dbReference>
<gene>
    <name evidence="23" type="primary">F11R</name>
</gene>
<dbReference type="Gene3D" id="2.60.40.10">
    <property type="entry name" value="Immunoglobulins"/>
    <property type="match status" value="2"/>
</dbReference>
<dbReference type="GeneID" id="110088119"/>
<evidence type="ECO:0000256" key="11">
    <source>
        <dbReference type="ARBA" id="ARBA00022949"/>
    </source>
</evidence>
<dbReference type="PANTHER" id="PTHR45113:SF1">
    <property type="entry name" value="JUNCTIONAL ADHESION MOLECULE A"/>
    <property type="match status" value="1"/>
</dbReference>
<evidence type="ECO:0000256" key="7">
    <source>
        <dbReference type="ARBA" id="ARBA00022553"/>
    </source>
</evidence>
<dbReference type="InterPro" id="IPR013783">
    <property type="entry name" value="Ig-like_fold"/>
</dbReference>
<evidence type="ECO:0000256" key="3">
    <source>
        <dbReference type="ARBA" id="ARBA00008637"/>
    </source>
</evidence>
<evidence type="ECO:0000256" key="1">
    <source>
        <dbReference type="ARBA" id="ARBA00004251"/>
    </source>
</evidence>
<keyword evidence="14" id="KW-1015">Disulfide bond</keyword>
<evidence type="ECO:0000313" key="22">
    <source>
        <dbReference type="Proteomes" id="UP001652642"/>
    </source>
</evidence>
<feature type="chain" id="PRO_5046411038" description="Junctional adhesion molecule A" evidence="20">
    <location>
        <begin position="22"/>
        <end position="261"/>
    </location>
</feature>
<evidence type="ECO:0000256" key="8">
    <source>
        <dbReference type="ARBA" id="ARBA00022692"/>
    </source>
</evidence>
<reference evidence="23" key="1">
    <citation type="submission" date="2025-08" db="UniProtKB">
        <authorList>
            <consortium name="RefSeq"/>
        </authorList>
    </citation>
    <scope>IDENTIFICATION</scope>
</reference>
<dbReference type="RefSeq" id="XP_072840228.1">
    <property type="nucleotide sequence ID" value="XM_072984127.1"/>
</dbReference>
<keyword evidence="10" id="KW-0677">Repeat</keyword>
<feature type="signal peptide" evidence="20">
    <location>
        <begin position="1"/>
        <end position="21"/>
    </location>
</feature>
<dbReference type="Pfam" id="PF07686">
    <property type="entry name" value="V-set"/>
    <property type="match status" value="1"/>
</dbReference>
<evidence type="ECO:0000256" key="12">
    <source>
        <dbReference type="ARBA" id="ARBA00022989"/>
    </source>
</evidence>
<dbReference type="InterPro" id="IPR003599">
    <property type="entry name" value="Ig_sub"/>
</dbReference>
<dbReference type="InterPro" id="IPR036179">
    <property type="entry name" value="Ig-like_dom_sf"/>
</dbReference>
<evidence type="ECO:0000256" key="13">
    <source>
        <dbReference type="ARBA" id="ARBA00023136"/>
    </source>
</evidence>
<evidence type="ECO:0000256" key="2">
    <source>
        <dbReference type="ARBA" id="ARBA00004435"/>
    </source>
</evidence>
<proteinExistence type="inferred from homology"/>
<dbReference type="PROSITE" id="PS50835">
    <property type="entry name" value="IG_LIKE"/>
    <property type="match status" value="2"/>
</dbReference>
<keyword evidence="13 19" id="KW-0472">Membrane</keyword>
<keyword evidence="16" id="KW-0393">Immunoglobulin domain</keyword>
<evidence type="ECO:0000256" key="15">
    <source>
        <dbReference type="ARBA" id="ARBA00023180"/>
    </source>
</evidence>
<dbReference type="PANTHER" id="PTHR45113">
    <property type="entry name" value="JUNCTIONAL ADHESION MOLECULE A"/>
    <property type="match status" value="1"/>
</dbReference>
<evidence type="ECO:0000256" key="5">
    <source>
        <dbReference type="ARBA" id="ARBA00022427"/>
    </source>
</evidence>
<keyword evidence="7" id="KW-0597">Phosphoprotein</keyword>
<organism evidence="22 23">
    <name type="scientific">Pogona vitticeps</name>
    <name type="common">central bearded dragon</name>
    <dbReference type="NCBI Taxonomy" id="103695"/>
    <lineage>
        <taxon>Eukaryota</taxon>
        <taxon>Metazoa</taxon>
        <taxon>Chordata</taxon>
        <taxon>Craniata</taxon>
        <taxon>Vertebrata</taxon>
        <taxon>Euteleostomi</taxon>
        <taxon>Lepidosauria</taxon>
        <taxon>Squamata</taxon>
        <taxon>Bifurcata</taxon>
        <taxon>Unidentata</taxon>
        <taxon>Episquamata</taxon>
        <taxon>Toxicofera</taxon>
        <taxon>Iguania</taxon>
        <taxon>Acrodonta</taxon>
        <taxon>Agamidae</taxon>
        <taxon>Amphibolurinae</taxon>
        <taxon>Pogona</taxon>
    </lineage>
</organism>
<dbReference type="SUPFAM" id="SSF48726">
    <property type="entry name" value="Immunoglobulin"/>
    <property type="match status" value="2"/>
</dbReference>
<keyword evidence="5" id="KW-0796">Tight junction</keyword>
<dbReference type="InterPro" id="IPR042456">
    <property type="entry name" value="F11R"/>
</dbReference>
<keyword evidence="9 20" id="KW-0732">Signal</keyword>
<keyword evidence="8 19" id="KW-0812">Transmembrane</keyword>
<keyword evidence="11" id="KW-0965">Cell junction</keyword>
<evidence type="ECO:0000256" key="6">
    <source>
        <dbReference type="ARBA" id="ARBA00022475"/>
    </source>
</evidence>
<accession>A0ABM5F4B1</accession>
<keyword evidence="12 19" id="KW-1133">Transmembrane helix</keyword>
<protein>
    <recommendedName>
        <fullName evidence="4">Junctional adhesion molecule A</fullName>
    </recommendedName>
    <alternativeName>
        <fullName evidence="17">Junctional adhesion molecule 1</fullName>
    </alternativeName>
</protein>
<dbReference type="InterPro" id="IPR003598">
    <property type="entry name" value="Ig_sub2"/>
</dbReference>
<name>A0ABM5F4B1_9SAUR</name>
<comment type="similarity">
    <text evidence="3">Belongs to the immunoglobulin superfamily.</text>
</comment>
<evidence type="ECO:0000256" key="14">
    <source>
        <dbReference type="ARBA" id="ARBA00023157"/>
    </source>
</evidence>
<dbReference type="Pfam" id="PF13927">
    <property type="entry name" value="Ig_3"/>
    <property type="match status" value="1"/>
</dbReference>
<evidence type="ECO:0000256" key="19">
    <source>
        <dbReference type="SAM" id="Phobius"/>
    </source>
</evidence>
<evidence type="ECO:0000256" key="18">
    <source>
        <dbReference type="ARBA" id="ARBA00046718"/>
    </source>
</evidence>
<sequence>MAARGWLWLCLGAGLGSLVLGQTAVVETPENSTVNLPCKAIASSSGTPRRQEWKFHGDGSTVLFYHDNAFTDGYKDRAIFYPGEIHLKSVTRKDSGTYTCEVLSSDGKFSESQVELVVQVPPSKPKAQVPSVVTIGTKAVLKCVETDGNPRPTFKWFRDNIEMPADPQTSTLFKNSSYSLDEKTGVLAFEPATAFDAGDYYCEAVNKVGSPQKSDIVHMDTSKVNVGGIVAGVVVLLLLLGLVIFGVWFAYSRGYFSKGKE</sequence>
<evidence type="ECO:0000313" key="23">
    <source>
        <dbReference type="RefSeq" id="XP_072840228.1"/>
    </source>
</evidence>
<evidence type="ECO:0000256" key="16">
    <source>
        <dbReference type="ARBA" id="ARBA00023319"/>
    </source>
</evidence>
<dbReference type="SMART" id="SM00409">
    <property type="entry name" value="IG"/>
    <property type="match status" value="2"/>
</dbReference>
<feature type="domain" description="Ig-like" evidence="21">
    <location>
        <begin position="30"/>
        <end position="115"/>
    </location>
</feature>
<evidence type="ECO:0000256" key="4">
    <source>
        <dbReference type="ARBA" id="ARBA00016608"/>
    </source>
</evidence>
<feature type="domain" description="Ig-like" evidence="21">
    <location>
        <begin position="125"/>
        <end position="218"/>
    </location>
</feature>
<comment type="subunit">
    <text evidence="18">Interacts with the ninth PDZ domain of MPDZ. Interacts with the first PDZ domain of PARD3. The association between PARD3 and PARD6B probably disrupts this interaction. Interacts with ITGAL (via I-domain). Interacts with CD151.</text>
</comment>
<keyword evidence="6" id="KW-1003">Cell membrane</keyword>
<evidence type="ECO:0000256" key="9">
    <source>
        <dbReference type="ARBA" id="ARBA00022729"/>
    </source>
</evidence>
<dbReference type="InterPro" id="IPR013106">
    <property type="entry name" value="Ig_V-set"/>
</dbReference>
<keyword evidence="15" id="KW-0325">Glycoprotein</keyword>
<evidence type="ECO:0000259" key="21">
    <source>
        <dbReference type="PROSITE" id="PS50835"/>
    </source>
</evidence>
<evidence type="ECO:0000256" key="10">
    <source>
        <dbReference type="ARBA" id="ARBA00022737"/>
    </source>
</evidence>